<gene>
    <name evidence="3" type="ORF">DFW101_1589</name>
</gene>
<dbReference type="PROSITE" id="PS50110">
    <property type="entry name" value="RESPONSE_REGULATORY"/>
    <property type="match status" value="1"/>
</dbReference>
<dbReference type="STRING" id="694327.DFW101_1589"/>
<dbReference type="PANTHER" id="PTHR44520">
    <property type="entry name" value="RESPONSE REGULATOR RCP1-RELATED"/>
    <property type="match status" value="1"/>
</dbReference>
<dbReference type="CDD" id="cd17557">
    <property type="entry name" value="REC_Rcp-like"/>
    <property type="match status" value="1"/>
</dbReference>
<dbReference type="InterPro" id="IPR052893">
    <property type="entry name" value="TCS_response_regulator"/>
</dbReference>
<dbReference type="RefSeq" id="WP_009180992.1">
    <property type="nucleotide sequence ID" value="NZ_CM001368.1"/>
</dbReference>
<dbReference type="OrthoDB" id="9793549at2"/>
<evidence type="ECO:0000313" key="3">
    <source>
        <dbReference type="EMBL" id="EHJ47597.1"/>
    </source>
</evidence>
<dbReference type="SMART" id="SM00448">
    <property type="entry name" value="REC"/>
    <property type="match status" value="1"/>
</dbReference>
<dbReference type="Proteomes" id="UP000004662">
    <property type="component" value="Chromosome"/>
</dbReference>
<dbReference type="AlphaFoldDB" id="G7Q6I4"/>
<protein>
    <submittedName>
        <fullName evidence="3">Response regulator receiver protein</fullName>
    </submittedName>
</protein>
<feature type="modified residue" description="4-aspartylphosphate" evidence="1">
    <location>
        <position position="62"/>
    </location>
</feature>
<feature type="domain" description="Response regulatory" evidence="2">
    <location>
        <begin position="5"/>
        <end position="129"/>
    </location>
</feature>
<evidence type="ECO:0000256" key="1">
    <source>
        <dbReference type="PROSITE-ProRule" id="PRU00169"/>
    </source>
</evidence>
<keyword evidence="1" id="KW-0597">Phosphoprotein</keyword>
<keyword evidence="4" id="KW-1185">Reference proteome</keyword>
<dbReference type="HOGENOM" id="CLU_000445_69_17_7"/>
<dbReference type="InterPro" id="IPR001789">
    <property type="entry name" value="Sig_transdc_resp-reg_receiver"/>
</dbReference>
<dbReference type="EMBL" id="CM001368">
    <property type="protein sequence ID" value="EHJ47597.1"/>
    <property type="molecule type" value="Genomic_DNA"/>
</dbReference>
<dbReference type="PANTHER" id="PTHR44520:SF2">
    <property type="entry name" value="RESPONSE REGULATOR RCP1"/>
    <property type="match status" value="1"/>
</dbReference>
<evidence type="ECO:0000313" key="4">
    <source>
        <dbReference type="Proteomes" id="UP000004662"/>
    </source>
</evidence>
<name>G7Q6I4_9BACT</name>
<dbReference type="SUPFAM" id="SSF52172">
    <property type="entry name" value="CheY-like"/>
    <property type="match status" value="1"/>
</dbReference>
<dbReference type="GO" id="GO:0000160">
    <property type="term" value="P:phosphorelay signal transduction system"/>
    <property type="evidence" value="ECO:0007669"/>
    <property type="project" value="InterPro"/>
</dbReference>
<reference evidence="4" key="1">
    <citation type="journal article" date="2015" name="Genome Announc.">
        <title>High-Quality Draft Genome Sequence of Desulfovibrio carbinoliphilus FW-101-2B, an Organic Acid-Oxidizing Sulfate-Reducing Bacterium Isolated from Uranium(VI)-Contaminated Groundwater.</title>
        <authorList>
            <person name="Ramsay B.D."/>
            <person name="Hwang C."/>
            <person name="Woo H.L."/>
            <person name="Carroll S.L."/>
            <person name="Lucas S."/>
            <person name="Han J."/>
            <person name="Lapidus A.L."/>
            <person name="Cheng J.F."/>
            <person name="Goodwin L.A."/>
            <person name="Pitluck S."/>
            <person name="Peters L."/>
            <person name="Chertkov O."/>
            <person name="Held B."/>
            <person name="Detter J.C."/>
            <person name="Han C.S."/>
            <person name="Tapia R."/>
            <person name="Land M.L."/>
            <person name="Hauser L.J."/>
            <person name="Kyrpides N.C."/>
            <person name="Ivanova N.N."/>
            <person name="Mikhailova N."/>
            <person name="Pagani I."/>
            <person name="Woyke T."/>
            <person name="Arkin A.P."/>
            <person name="Dehal P."/>
            <person name="Chivian D."/>
            <person name="Criddle C.S."/>
            <person name="Wu W."/>
            <person name="Chakraborty R."/>
            <person name="Hazen T.C."/>
            <person name="Fields M.W."/>
        </authorList>
    </citation>
    <scope>NUCLEOTIDE SEQUENCE [LARGE SCALE GENOMIC DNA]</scope>
    <source>
        <strain evidence="4">FW-101-2B</strain>
    </source>
</reference>
<accession>G7Q6I4</accession>
<evidence type="ECO:0000259" key="2">
    <source>
        <dbReference type="PROSITE" id="PS50110"/>
    </source>
</evidence>
<proteinExistence type="predicted"/>
<dbReference type="Gene3D" id="3.40.50.2300">
    <property type="match status" value="1"/>
</dbReference>
<dbReference type="InterPro" id="IPR011006">
    <property type="entry name" value="CheY-like_superfamily"/>
</dbReference>
<sequence>MKERTILLVEDNPGDVLLLEKALEDAEGVVVTVARTGDEALGRLRREGAFAQAVRPDLVILDLNLPRIDGREVLRQIKEDRELLRIPVVVLTSSKADDDIDRCYEAHANCYIIKPSGWEDFRQVVQEIKRFWLRTVRLPRQP</sequence>
<dbReference type="Pfam" id="PF00072">
    <property type="entry name" value="Response_reg"/>
    <property type="match status" value="1"/>
</dbReference>
<organism evidence="3 4">
    <name type="scientific">Solidesulfovibrio carbinoliphilus subsp. oakridgensis</name>
    <dbReference type="NCBI Taxonomy" id="694327"/>
    <lineage>
        <taxon>Bacteria</taxon>
        <taxon>Pseudomonadati</taxon>
        <taxon>Thermodesulfobacteriota</taxon>
        <taxon>Desulfovibrionia</taxon>
        <taxon>Desulfovibrionales</taxon>
        <taxon>Desulfovibrionaceae</taxon>
        <taxon>Solidesulfovibrio</taxon>
    </lineage>
</organism>
<dbReference type="eggNOG" id="COG0784">
    <property type="taxonomic scope" value="Bacteria"/>
</dbReference>